<dbReference type="Proteomes" id="UP001140453">
    <property type="component" value="Unassembled WGS sequence"/>
</dbReference>
<dbReference type="GO" id="GO:0005886">
    <property type="term" value="C:plasma membrane"/>
    <property type="evidence" value="ECO:0007669"/>
    <property type="project" value="TreeGrafter"/>
</dbReference>
<feature type="transmembrane region" description="Helical" evidence="6">
    <location>
        <begin position="329"/>
        <end position="350"/>
    </location>
</feature>
<dbReference type="InterPro" id="IPR036259">
    <property type="entry name" value="MFS_trans_sf"/>
</dbReference>
<feature type="compositionally biased region" description="Basic and acidic residues" evidence="5">
    <location>
        <begin position="19"/>
        <end position="30"/>
    </location>
</feature>
<name>A0A9W8YL47_9PEZI</name>
<dbReference type="OrthoDB" id="2533084at2759"/>
<dbReference type="Gene3D" id="1.20.1250.20">
    <property type="entry name" value="MFS general substrate transporter like domains"/>
    <property type="match status" value="1"/>
</dbReference>
<evidence type="ECO:0000259" key="7">
    <source>
        <dbReference type="PROSITE" id="PS50850"/>
    </source>
</evidence>
<gene>
    <name evidence="8" type="ORF">N0V93_008125</name>
</gene>
<evidence type="ECO:0000256" key="2">
    <source>
        <dbReference type="ARBA" id="ARBA00022692"/>
    </source>
</evidence>
<feature type="domain" description="Major facilitator superfamily (MFS) profile" evidence="7">
    <location>
        <begin position="93"/>
        <end position="493"/>
    </location>
</feature>
<dbReference type="Pfam" id="PF07690">
    <property type="entry name" value="MFS_1"/>
    <property type="match status" value="1"/>
</dbReference>
<keyword evidence="4 6" id="KW-0472">Membrane</keyword>
<evidence type="ECO:0000256" key="3">
    <source>
        <dbReference type="ARBA" id="ARBA00022989"/>
    </source>
</evidence>
<feature type="transmembrane region" description="Helical" evidence="6">
    <location>
        <begin position="192"/>
        <end position="211"/>
    </location>
</feature>
<comment type="caution">
    <text evidence="8">The sequence shown here is derived from an EMBL/GenBank/DDBJ whole genome shotgun (WGS) entry which is preliminary data.</text>
</comment>
<feature type="transmembrane region" description="Helical" evidence="6">
    <location>
        <begin position="287"/>
        <end position="309"/>
    </location>
</feature>
<evidence type="ECO:0000256" key="6">
    <source>
        <dbReference type="SAM" id="Phobius"/>
    </source>
</evidence>
<feature type="transmembrane region" description="Helical" evidence="6">
    <location>
        <begin position="135"/>
        <end position="154"/>
    </location>
</feature>
<keyword evidence="3 6" id="KW-1133">Transmembrane helix</keyword>
<dbReference type="SUPFAM" id="SSF103473">
    <property type="entry name" value="MFS general substrate transporter"/>
    <property type="match status" value="1"/>
</dbReference>
<organism evidence="8 9">
    <name type="scientific">Gnomoniopsis smithogilvyi</name>
    <dbReference type="NCBI Taxonomy" id="1191159"/>
    <lineage>
        <taxon>Eukaryota</taxon>
        <taxon>Fungi</taxon>
        <taxon>Dikarya</taxon>
        <taxon>Ascomycota</taxon>
        <taxon>Pezizomycotina</taxon>
        <taxon>Sordariomycetes</taxon>
        <taxon>Sordariomycetidae</taxon>
        <taxon>Diaporthales</taxon>
        <taxon>Gnomoniaceae</taxon>
        <taxon>Gnomoniopsis</taxon>
    </lineage>
</organism>
<keyword evidence="2 6" id="KW-0812">Transmembrane</keyword>
<evidence type="ECO:0000313" key="9">
    <source>
        <dbReference type="Proteomes" id="UP001140453"/>
    </source>
</evidence>
<evidence type="ECO:0000256" key="1">
    <source>
        <dbReference type="ARBA" id="ARBA00004141"/>
    </source>
</evidence>
<feature type="region of interest" description="Disordered" evidence="5">
    <location>
        <begin position="1"/>
        <end position="40"/>
    </location>
</feature>
<feature type="transmembrane region" description="Helical" evidence="6">
    <location>
        <begin position="405"/>
        <end position="424"/>
    </location>
</feature>
<protein>
    <recommendedName>
        <fullName evidence="7">Major facilitator superfamily (MFS) profile domain-containing protein</fullName>
    </recommendedName>
</protein>
<feature type="transmembrane region" description="Helical" evidence="6">
    <location>
        <begin position="466"/>
        <end position="486"/>
    </location>
</feature>
<evidence type="ECO:0000313" key="8">
    <source>
        <dbReference type="EMBL" id="KAJ4387530.1"/>
    </source>
</evidence>
<feature type="transmembrane region" description="Helical" evidence="6">
    <location>
        <begin position="247"/>
        <end position="267"/>
    </location>
</feature>
<dbReference type="AlphaFoldDB" id="A0A9W8YL47"/>
<feature type="transmembrane region" description="Helical" evidence="6">
    <location>
        <begin position="92"/>
        <end position="115"/>
    </location>
</feature>
<dbReference type="GO" id="GO:0022857">
    <property type="term" value="F:transmembrane transporter activity"/>
    <property type="evidence" value="ECO:0007669"/>
    <property type="project" value="InterPro"/>
</dbReference>
<feature type="transmembrane region" description="Helical" evidence="6">
    <location>
        <begin position="371"/>
        <end position="393"/>
    </location>
</feature>
<dbReference type="PANTHER" id="PTHR23502">
    <property type="entry name" value="MAJOR FACILITATOR SUPERFAMILY"/>
    <property type="match status" value="1"/>
</dbReference>
<sequence length="502" mass="55713">MVHEDKAVPVSPGTSEPDAQEKGTDTEGRATHLSKAVTNNPHEFHEVEGYVIDDSEEGEGVRYAKDGHTRLIPQPSDDPNDPLNWSWRKKHIILLVVAAAAFLPDYGSATGAVTLEAQAVQWNTTADEVNHTQAGNVFMLGAGGVFAVMFSAYFGRLPVMFYFLCIALGTAAWCAAATNFNSFFTARILNGFFSTVTQGGGMMFIQDMFFFHERPRKINIWASFFVMSPYMGPLLAAFMITTKTWPVPFWVYTAETGLVLLLTIFLFRSRSLRNSFPQACMRVVRVFLKPTIALSALYYMLTFAWVVGINTTLSIFLTPLYNFGPLQIGYFYFTPVVAVLLGEVTGHWLHDFLARRYIKTHGGHFEPEVRLRAIFFSLPFMIAGLVLIGQSLQNAWHFMALSVSWGLYVYGIMVTTVAISSYCLDSYPEASGEVSAHLNNARTLGGFIISYFQVRWADSAGPKNSFGVQAGILAAAFSIVIVLIVWGKKMRVWSGPLNFATA</sequence>
<feature type="transmembrane region" description="Helical" evidence="6">
    <location>
        <begin position="218"/>
        <end position="241"/>
    </location>
</feature>
<dbReference type="InterPro" id="IPR011701">
    <property type="entry name" value="MFS"/>
</dbReference>
<dbReference type="PROSITE" id="PS50850">
    <property type="entry name" value="MFS"/>
    <property type="match status" value="1"/>
</dbReference>
<reference evidence="8" key="1">
    <citation type="submission" date="2022-10" db="EMBL/GenBank/DDBJ databases">
        <title>Tapping the CABI collections for fungal endophytes: first genome assemblies for Collariella, Neodidymelliopsis, Ascochyta clinopodiicola, Didymella pomorum, Didymosphaeria variabile, Neocosmospora piperis and Neocucurbitaria cava.</title>
        <authorList>
            <person name="Hill R."/>
        </authorList>
    </citation>
    <scope>NUCLEOTIDE SEQUENCE</scope>
    <source>
        <strain evidence="8">IMI 355082</strain>
    </source>
</reference>
<proteinExistence type="predicted"/>
<dbReference type="EMBL" id="JAPEVB010000005">
    <property type="protein sequence ID" value="KAJ4387530.1"/>
    <property type="molecule type" value="Genomic_DNA"/>
</dbReference>
<dbReference type="InterPro" id="IPR020846">
    <property type="entry name" value="MFS_dom"/>
</dbReference>
<evidence type="ECO:0000256" key="5">
    <source>
        <dbReference type="SAM" id="MobiDB-lite"/>
    </source>
</evidence>
<comment type="subcellular location">
    <subcellularLocation>
        <location evidence="1">Membrane</location>
        <topology evidence="1">Multi-pass membrane protein</topology>
    </subcellularLocation>
</comment>
<accession>A0A9W8YL47</accession>
<feature type="transmembrane region" description="Helical" evidence="6">
    <location>
        <begin position="161"/>
        <end position="180"/>
    </location>
</feature>
<keyword evidence="9" id="KW-1185">Reference proteome</keyword>
<evidence type="ECO:0000256" key="4">
    <source>
        <dbReference type="ARBA" id="ARBA00023136"/>
    </source>
</evidence>
<dbReference type="PANTHER" id="PTHR23502:SF187">
    <property type="entry name" value="TRANSPORTER, PUTATIVE (AFU_ORTHOLOGUE AFUA_2G17840)-RELATED"/>
    <property type="match status" value="1"/>
</dbReference>